<evidence type="ECO:0000313" key="1">
    <source>
        <dbReference type="EMBL" id="SDE94951.1"/>
    </source>
</evidence>
<evidence type="ECO:0000313" key="2">
    <source>
        <dbReference type="Proteomes" id="UP000199446"/>
    </source>
</evidence>
<accession>A0A1G7H3M0</accession>
<protein>
    <submittedName>
        <fullName evidence="1">Lipopolysaccharide export system permease protein</fullName>
    </submittedName>
</protein>
<organism evidence="1 2">
    <name type="scientific">Thermus arciformis</name>
    <dbReference type="NCBI Taxonomy" id="482827"/>
    <lineage>
        <taxon>Bacteria</taxon>
        <taxon>Thermotogati</taxon>
        <taxon>Deinococcota</taxon>
        <taxon>Deinococci</taxon>
        <taxon>Thermales</taxon>
        <taxon>Thermaceae</taxon>
        <taxon>Thermus</taxon>
    </lineage>
</organism>
<dbReference type="STRING" id="482827.SAMN04488243_11736"/>
<sequence>MPFPMKRVLVWAFILGAALAGLGVLPPELGAWGADLLFLLLGLRALR</sequence>
<dbReference type="AlphaFoldDB" id="A0A1G7H3M0"/>
<gene>
    <name evidence="1" type="ORF">SAMN04488243_11736</name>
</gene>
<reference evidence="2" key="1">
    <citation type="submission" date="2016-10" db="EMBL/GenBank/DDBJ databases">
        <authorList>
            <person name="Varghese N."/>
            <person name="Submissions S."/>
        </authorList>
    </citation>
    <scope>NUCLEOTIDE SEQUENCE [LARGE SCALE GENOMIC DNA]</scope>
    <source>
        <strain evidence="2">CGMCC 1.6992</strain>
    </source>
</reference>
<keyword evidence="2" id="KW-1185">Reference proteome</keyword>
<proteinExistence type="predicted"/>
<dbReference type="Proteomes" id="UP000199446">
    <property type="component" value="Unassembled WGS sequence"/>
</dbReference>
<dbReference type="EMBL" id="FNBC01000017">
    <property type="protein sequence ID" value="SDE94951.1"/>
    <property type="molecule type" value="Genomic_DNA"/>
</dbReference>
<name>A0A1G7H3M0_9DEIN</name>